<protein>
    <recommendedName>
        <fullName evidence="3">DDE Tnp4 domain-containing protein</fullName>
    </recommendedName>
</protein>
<dbReference type="EMBL" id="AVOT02018277">
    <property type="protein sequence ID" value="MBW0505052.1"/>
    <property type="molecule type" value="Genomic_DNA"/>
</dbReference>
<dbReference type="AlphaFoldDB" id="A0A9Q3DSH0"/>
<name>A0A9Q3DSH0_9BASI</name>
<accession>A0A9Q3DSH0</accession>
<organism evidence="1 2">
    <name type="scientific">Austropuccinia psidii MF-1</name>
    <dbReference type="NCBI Taxonomy" id="1389203"/>
    <lineage>
        <taxon>Eukaryota</taxon>
        <taxon>Fungi</taxon>
        <taxon>Dikarya</taxon>
        <taxon>Basidiomycota</taxon>
        <taxon>Pucciniomycotina</taxon>
        <taxon>Pucciniomycetes</taxon>
        <taxon>Pucciniales</taxon>
        <taxon>Sphaerophragmiaceae</taxon>
        <taxon>Austropuccinia</taxon>
    </lineage>
</organism>
<dbReference type="Proteomes" id="UP000765509">
    <property type="component" value="Unassembled WGS sequence"/>
</dbReference>
<gene>
    <name evidence="1" type="ORF">O181_044767</name>
</gene>
<evidence type="ECO:0000313" key="1">
    <source>
        <dbReference type="EMBL" id="MBW0505052.1"/>
    </source>
</evidence>
<evidence type="ECO:0000313" key="2">
    <source>
        <dbReference type="Proteomes" id="UP000765509"/>
    </source>
</evidence>
<sequence length="94" mass="10824">MLKGLWASLKQLRLKLNGPKDIKSYVQWISACVILYNMLSSIKDSWEELSDEDQVRCPAQGFHDFPSQLAQDLQEFVRDACVSHNYLVGQLPIR</sequence>
<comment type="caution">
    <text evidence="1">The sequence shown here is derived from an EMBL/GenBank/DDBJ whole genome shotgun (WGS) entry which is preliminary data.</text>
</comment>
<keyword evidence="2" id="KW-1185">Reference proteome</keyword>
<proteinExistence type="predicted"/>
<reference evidence="1" key="1">
    <citation type="submission" date="2021-03" db="EMBL/GenBank/DDBJ databases">
        <title>Draft genome sequence of rust myrtle Austropuccinia psidii MF-1, a brazilian biotype.</title>
        <authorList>
            <person name="Quecine M.C."/>
            <person name="Pachon D.M.R."/>
            <person name="Bonatelli M.L."/>
            <person name="Correr F.H."/>
            <person name="Franceschini L.M."/>
            <person name="Leite T.F."/>
            <person name="Margarido G.R.A."/>
            <person name="Almeida C.A."/>
            <person name="Ferrarezi J.A."/>
            <person name="Labate C.A."/>
        </authorList>
    </citation>
    <scope>NUCLEOTIDE SEQUENCE</scope>
    <source>
        <strain evidence="1">MF-1</strain>
    </source>
</reference>
<evidence type="ECO:0008006" key="3">
    <source>
        <dbReference type="Google" id="ProtNLM"/>
    </source>
</evidence>